<organism evidence="1">
    <name type="scientific">Anguilla anguilla</name>
    <name type="common">European freshwater eel</name>
    <name type="synonym">Muraena anguilla</name>
    <dbReference type="NCBI Taxonomy" id="7936"/>
    <lineage>
        <taxon>Eukaryota</taxon>
        <taxon>Metazoa</taxon>
        <taxon>Chordata</taxon>
        <taxon>Craniata</taxon>
        <taxon>Vertebrata</taxon>
        <taxon>Euteleostomi</taxon>
        <taxon>Actinopterygii</taxon>
        <taxon>Neopterygii</taxon>
        <taxon>Teleostei</taxon>
        <taxon>Anguilliformes</taxon>
        <taxon>Anguillidae</taxon>
        <taxon>Anguilla</taxon>
    </lineage>
</organism>
<proteinExistence type="predicted"/>
<protein>
    <submittedName>
        <fullName evidence="1">Uncharacterized protein</fullName>
    </submittedName>
</protein>
<dbReference type="AlphaFoldDB" id="A0A0E9VEV1"/>
<reference evidence="1" key="2">
    <citation type="journal article" date="2015" name="Fish Shellfish Immunol.">
        <title>Early steps in the European eel (Anguilla anguilla)-Vibrio vulnificus interaction in the gills: Role of the RtxA13 toxin.</title>
        <authorList>
            <person name="Callol A."/>
            <person name="Pajuelo D."/>
            <person name="Ebbesson L."/>
            <person name="Teles M."/>
            <person name="MacKenzie S."/>
            <person name="Amaro C."/>
        </authorList>
    </citation>
    <scope>NUCLEOTIDE SEQUENCE</scope>
</reference>
<evidence type="ECO:0000313" key="1">
    <source>
        <dbReference type="EMBL" id="JAH76592.1"/>
    </source>
</evidence>
<dbReference type="EMBL" id="GBXM01031985">
    <property type="protein sequence ID" value="JAH76592.1"/>
    <property type="molecule type" value="Transcribed_RNA"/>
</dbReference>
<accession>A0A0E9VEV1</accession>
<reference evidence="1" key="1">
    <citation type="submission" date="2014-11" db="EMBL/GenBank/DDBJ databases">
        <authorList>
            <person name="Amaro Gonzalez C."/>
        </authorList>
    </citation>
    <scope>NUCLEOTIDE SEQUENCE</scope>
</reference>
<sequence length="33" mass="3934">MLYHSLLILFRFKQKVWKINIILANAACPCNDR</sequence>
<name>A0A0E9VEV1_ANGAN</name>